<keyword evidence="8" id="KW-1185">Reference proteome</keyword>
<protein>
    <recommendedName>
        <fullName evidence="9">BED-type domain-containing protein</fullName>
    </recommendedName>
</protein>
<feature type="compositionally biased region" description="Low complexity" evidence="6">
    <location>
        <begin position="12"/>
        <end position="53"/>
    </location>
</feature>
<dbReference type="Gene3D" id="1.10.10.1070">
    <property type="entry name" value="Zinc finger, BED domain-containing"/>
    <property type="match status" value="1"/>
</dbReference>
<feature type="compositionally biased region" description="Pro residues" evidence="6">
    <location>
        <begin position="79"/>
        <end position="94"/>
    </location>
</feature>
<evidence type="ECO:0000313" key="7">
    <source>
        <dbReference type="EMBL" id="KAJ1530248.1"/>
    </source>
</evidence>
<evidence type="ECO:0008006" key="9">
    <source>
        <dbReference type="Google" id="ProtNLM"/>
    </source>
</evidence>
<organism evidence="7 8">
    <name type="scientific">Megalurothrips usitatus</name>
    <name type="common">bean blossom thrips</name>
    <dbReference type="NCBI Taxonomy" id="439358"/>
    <lineage>
        <taxon>Eukaryota</taxon>
        <taxon>Metazoa</taxon>
        <taxon>Ecdysozoa</taxon>
        <taxon>Arthropoda</taxon>
        <taxon>Hexapoda</taxon>
        <taxon>Insecta</taxon>
        <taxon>Pterygota</taxon>
        <taxon>Neoptera</taxon>
        <taxon>Paraneoptera</taxon>
        <taxon>Thysanoptera</taxon>
        <taxon>Terebrantia</taxon>
        <taxon>Thripoidea</taxon>
        <taxon>Thripidae</taxon>
        <taxon>Megalurothrips</taxon>
    </lineage>
</organism>
<dbReference type="InterPro" id="IPR052035">
    <property type="entry name" value="ZnF_BED_domain_contain"/>
</dbReference>
<accession>A0AAV7Y0U1</accession>
<name>A0AAV7Y0U1_9NEOP</name>
<dbReference type="EMBL" id="JAPTSV010000002">
    <property type="protein sequence ID" value="KAJ1530248.1"/>
    <property type="molecule type" value="Genomic_DNA"/>
</dbReference>
<dbReference type="SUPFAM" id="SSF53098">
    <property type="entry name" value="Ribonuclease H-like"/>
    <property type="match status" value="1"/>
</dbReference>
<gene>
    <name evidence="7" type="ORF">ONE63_005171</name>
</gene>
<evidence type="ECO:0000313" key="8">
    <source>
        <dbReference type="Proteomes" id="UP001075354"/>
    </source>
</evidence>
<keyword evidence="2" id="KW-0479">Metal-binding</keyword>
<keyword evidence="5" id="KW-0539">Nucleus</keyword>
<sequence>MKNGRAAAAPGSVSAPDTPAPTPATSSAPSCTTVDTSPSPSLARTSTASSSGSTPPPPSPSTSSVSETEVNDSSASWSPVPPLNSVTPPPPVPAPSARVRARQRLDDIAAKIESGEYVCVQNTTRVKGQRPEAEGDAQFNLWTEFLIVVHKTTKLRVVAVQCNSCKKIFSHDSSKTGTTSLVSHARNACPGKRLKDAPYKELTADAKSLFVDKVAEFCASTMSSMNHMTGDALVQLVQTALDIGFHAGGRVDARELVPKDTSTIADRIDAQADVAREEVMKRVKEAINDKRCRCTTDMWTDDENHFNFIDVTAHFSNSNCSGQESHFICMAKFPVAMEKNGTNIRNAIFREMTDLGVSAEQFSNIEWVTDRGANVKKALEDNDRADCAAHLINTTVKSTLTLTHLELRQKALSGNPAVLEKLKKVEEVARVVRSVGERVKGKKGKKASEPPLPVDFDATKLSQTISLPRPHLSSYGGMLQSVIAHKRKVS</sequence>
<evidence type="ECO:0000256" key="3">
    <source>
        <dbReference type="ARBA" id="ARBA00022771"/>
    </source>
</evidence>
<evidence type="ECO:0000256" key="2">
    <source>
        <dbReference type="ARBA" id="ARBA00022723"/>
    </source>
</evidence>
<evidence type="ECO:0000256" key="6">
    <source>
        <dbReference type="SAM" id="MobiDB-lite"/>
    </source>
</evidence>
<dbReference type="AlphaFoldDB" id="A0AAV7Y0U1"/>
<dbReference type="GO" id="GO:0005634">
    <property type="term" value="C:nucleus"/>
    <property type="evidence" value="ECO:0007669"/>
    <property type="project" value="UniProtKB-SubCell"/>
</dbReference>
<evidence type="ECO:0000256" key="5">
    <source>
        <dbReference type="ARBA" id="ARBA00023242"/>
    </source>
</evidence>
<dbReference type="InterPro" id="IPR012337">
    <property type="entry name" value="RNaseH-like_sf"/>
</dbReference>
<keyword evidence="4" id="KW-0862">Zinc</keyword>
<dbReference type="GO" id="GO:0008270">
    <property type="term" value="F:zinc ion binding"/>
    <property type="evidence" value="ECO:0007669"/>
    <property type="project" value="UniProtKB-KW"/>
</dbReference>
<evidence type="ECO:0000256" key="4">
    <source>
        <dbReference type="ARBA" id="ARBA00022833"/>
    </source>
</evidence>
<dbReference type="SMART" id="SM00614">
    <property type="entry name" value="ZnF_BED"/>
    <property type="match status" value="1"/>
</dbReference>
<dbReference type="Proteomes" id="UP001075354">
    <property type="component" value="Chromosome 2"/>
</dbReference>
<keyword evidence="3" id="KW-0863">Zinc-finger</keyword>
<proteinExistence type="predicted"/>
<feature type="compositionally biased region" description="Low complexity" evidence="6">
    <location>
        <begin position="61"/>
        <end position="74"/>
    </location>
</feature>
<feature type="region of interest" description="Disordered" evidence="6">
    <location>
        <begin position="1"/>
        <end position="99"/>
    </location>
</feature>
<dbReference type="PANTHER" id="PTHR46481">
    <property type="entry name" value="ZINC FINGER BED DOMAIN-CONTAINING PROTEIN 4"/>
    <property type="match status" value="1"/>
</dbReference>
<evidence type="ECO:0000256" key="1">
    <source>
        <dbReference type="ARBA" id="ARBA00004123"/>
    </source>
</evidence>
<reference evidence="7" key="1">
    <citation type="submission" date="2022-12" db="EMBL/GenBank/DDBJ databases">
        <title>Chromosome-level genome assembly of the bean flower thrips Megalurothrips usitatus.</title>
        <authorList>
            <person name="Ma L."/>
            <person name="Liu Q."/>
            <person name="Li H."/>
            <person name="Cai W."/>
        </authorList>
    </citation>
    <scope>NUCLEOTIDE SEQUENCE</scope>
    <source>
        <strain evidence="7">Cailab_2022a</strain>
    </source>
</reference>
<comment type="subcellular location">
    <subcellularLocation>
        <location evidence="1">Nucleus</location>
    </subcellularLocation>
</comment>
<dbReference type="PANTHER" id="PTHR46481:SF10">
    <property type="entry name" value="ZINC FINGER BED DOMAIN-CONTAINING PROTEIN 39"/>
    <property type="match status" value="1"/>
</dbReference>
<comment type="caution">
    <text evidence="7">The sequence shown here is derived from an EMBL/GenBank/DDBJ whole genome shotgun (WGS) entry which is preliminary data.</text>
</comment>